<dbReference type="RefSeq" id="WP_089729158.1">
    <property type="nucleotide sequence ID" value="NZ_FNGI01000007.1"/>
</dbReference>
<organism evidence="1 2">
    <name type="scientific">Modicisalibacter muralis</name>
    <dbReference type="NCBI Taxonomy" id="119000"/>
    <lineage>
        <taxon>Bacteria</taxon>
        <taxon>Pseudomonadati</taxon>
        <taxon>Pseudomonadota</taxon>
        <taxon>Gammaproteobacteria</taxon>
        <taxon>Oceanospirillales</taxon>
        <taxon>Halomonadaceae</taxon>
        <taxon>Modicisalibacter</taxon>
    </lineage>
</organism>
<dbReference type="AlphaFoldDB" id="A0A1G9MXN0"/>
<evidence type="ECO:0000313" key="1">
    <source>
        <dbReference type="EMBL" id="SDL78979.1"/>
    </source>
</evidence>
<name>A0A1G9MXN0_9GAMM</name>
<protein>
    <submittedName>
        <fullName evidence="1">Uncharacterized protein</fullName>
    </submittedName>
</protein>
<keyword evidence="2" id="KW-1185">Reference proteome</keyword>
<accession>A0A1G9MXN0</accession>
<dbReference type="EMBL" id="FNGI01000007">
    <property type="protein sequence ID" value="SDL78979.1"/>
    <property type="molecule type" value="Genomic_DNA"/>
</dbReference>
<proteinExistence type="predicted"/>
<reference evidence="1 2" key="1">
    <citation type="submission" date="2016-10" db="EMBL/GenBank/DDBJ databases">
        <authorList>
            <person name="de Groot N.N."/>
        </authorList>
    </citation>
    <scope>NUCLEOTIDE SEQUENCE [LARGE SCALE GENOMIC DNA]</scope>
    <source>
        <strain evidence="1 2">DSM 14789</strain>
    </source>
</reference>
<dbReference type="Proteomes" id="UP000198654">
    <property type="component" value="Unassembled WGS sequence"/>
</dbReference>
<sequence>MINHLINPIRASRRLEDLEQRLSRLWISLGDDQQWLAGDATSEALTARYREMVKDSWGSYVPEPIRDLRDRLGLNPYSPKPSLADQAMQLCYAIEQGPASKEMTDASLMAVDLERVLRKAEGAAA</sequence>
<evidence type="ECO:0000313" key="2">
    <source>
        <dbReference type="Proteomes" id="UP000198654"/>
    </source>
</evidence>
<gene>
    <name evidence="1" type="ORF">SAMN05661010_02561</name>
</gene>
<dbReference type="STRING" id="119000.SAMN05661010_02561"/>